<dbReference type="EMBL" id="JAAOCX010000009">
    <property type="protein sequence ID" value="MBJ7632995.1"/>
    <property type="molecule type" value="Genomic_DNA"/>
</dbReference>
<dbReference type="GeneID" id="57979902"/>
<keyword evidence="1" id="KW-0812">Transmembrane</keyword>
<reference evidence="3" key="1">
    <citation type="submission" date="2020-02" db="EMBL/GenBank/DDBJ databases">
        <authorList>
            <person name="Fontana A."/>
            <person name="Patrone V."/>
            <person name="Morelli L."/>
        </authorList>
    </citation>
    <scope>NUCLEOTIDE SEQUENCE</scope>
    <source>
        <strain evidence="2">CCUG 30943</strain>
        <strain evidence="3">CCUG 43002</strain>
    </source>
</reference>
<dbReference type="AlphaFoldDB" id="A0AA41CUH7"/>
<dbReference type="Proteomes" id="UP000808038">
    <property type="component" value="Unassembled WGS sequence"/>
</dbReference>
<evidence type="ECO:0000313" key="4">
    <source>
        <dbReference type="Proteomes" id="UP000728106"/>
    </source>
</evidence>
<dbReference type="EMBL" id="JAAOCP010000009">
    <property type="protein sequence ID" value="MBJ7639379.1"/>
    <property type="molecule type" value="Genomic_DNA"/>
</dbReference>
<feature type="transmembrane region" description="Helical" evidence="1">
    <location>
        <begin position="6"/>
        <end position="23"/>
    </location>
</feature>
<evidence type="ECO:0000313" key="3">
    <source>
        <dbReference type="EMBL" id="MBJ7639379.1"/>
    </source>
</evidence>
<sequence>MTAVYIFIGIVAVALFVGNYIIYRKHATKSLNKTQSFFGAIAMTFADLFF</sequence>
<protein>
    <submittedName>
        <fullName evidence="3">Uncharacterized protein</fullName>
    </submittedName>
</protein>
<dbReference type="RefSeq" id="WP_003610009.1">
    <property type="nucleotide sequence ID" value="NZ_ALXH01000075.1"/>
</dbReference>
<evidence type="ECO:0000313" key="2">
    <source>
        <dbReference type="EMBL" id="MBJ7632995.1"/>
    </source>
</evidence>
<gene>
    <name evidence="3" type="ORF">HAU20_08285</name>
    <name evidence="2" type="ORF">HAU43_07840</name>
</gene>
<reference evidence="3 4" key="2">
    <citation type="journal article" date="2021" name="Int. J. Food Microbiol.">
        <title>Safety demonstration of a microbial species for use in the food chain: Weissella confusa.</title>
        <authorList>
            <person name="Bourdichon F."/>
            <person name="Patrone V."/>
            <person name="Fontana A."/>
            <person name="Milani G."/>
            <person name="Morelli L."/>
        </authorList>
    </citation>
    <scope>NUCLEOTIDE SEQUENCE [LARGE SCALE GENOMIC DNA]</scope>
    <source>
        <strain evidence="2">CCUG 30943</strain>
        <strain evidence="3 4">CCUG 43002</strain>
    </source>
</reference>
<name>A0AA41CUH7_WEICO</name>
<keyword evidence="1" id="KW-1133">Transmembrane helix</keyword>
<organism evidence="3 4">
    <name type="scientific">Weissella confusa</name>
    <name type="common">Lactobacillus confusus</name>
    <dbReference type="NCBI Taxonomy" id="1583"/>
    <lineage>
        <taxon>Bacteria</taxon>
        <taxon>Bacillati</taxon>
        <taxon>Bacillota</taxon>
        <taxon>Bacilli</taxon>
        <taxon>Lactobacillales</taxon>
        <taxon>Lactobacillaceae</taxon>
        <taxon>Weissella</taxon>
    </lineage>
</organism>
<dbReference type="Proteomes" id="UP000728106">
    <property type="component" value="Unassembled WGS sequence"/>
</dbReference>
<keyword evidence="1" id="KW-0472">Membrane</keyword>
<evidence type="ECO:0000256" key="1">
    <source>
        <dbReference type="SAM" id="Phobius"/>
    </source>
</evidence>
<accession>A0AA41CUH7</accession>
<comment type="caution">
    <text evidence="3">The sequence shown here is derived from an EMBL/GenBank/DDBJ whole genome shotgun (WGS) entry which is preliminary data.</text>
</comment>
<proteinExistence type="predicted"/>
<keyword evidence="4" id="KW-1185">Reference proteome</keyword>